<protein>
    <submittedName>
        <fullName evidence="1">Uncharacterized protein</fullName>
    </submittedName>
</protein>
<sequence length="196" mass="22507">MVCASVRGQTPWPWALRRFPLPFDHLGVEYPIFSQSVVTTMLGWAGMRSLRNYYRSPFGKDSAPSTTQRQKDELSWNRAGDLKGSTISALHLQQQVSILSVLPEGVRCCVYLILFAHSESEYRFHFRAFITMRVLSVELRRQPMDCHTHHCLVDLTVANCHYRRHSSTPRRLPVKTITRPSEQLSLTPHLHPDPGP</sequence>
<evidence type="ECO:0000313" key="2">
    <source>
        <dbReference type="Proteomes" id="UP000799766"/>
    </source>
</evidence>
<gene>
    <name evidence="1" type="ORF">BDY21DRAFT_348069</name>
</gene>
<dbReference type="Proteomes" id="UP000799766">
    <property type="component" value="Unassembled WGS sequence"/>
</dbReference>
<dbReference type="EMBL" id="MU001684">
    <property type="protein sequence ID" value="KAF2456156.1"/>
    <property type="molecule type" value="Genomic_DNA"/>
</dbReference>
<dbReference type="AlphaFoldDB" id="A0A6A6NWP3"/>
<reference evidence="1" key="1">
    <citation type="journal article" date="2020" name="Stud. Mycol.">
        <title>101 Dothideomycetes genomes: a test case for predicting lifestyles and emergence of pathogens.</title>
        <authorList>
            <person name="Haridas S."/>
            <person name="Albert R."/>
            <person name="Binder M."/>
            <person name="Bloem J."/>
            <person name="Labutti K."/>
            <person name="Salamov A."/>
            <person name="Andreopoulos B."/>
            <person name="Baker S."/>
            <person name="Barry K."/>
            <person name="Bills G."/>
            <person name="Bluhm B."/>
            <person name="Cannon C."/>
            <person name="Castanera R."/>
            <person name="Culley D."/>
            <person name="Daum C."/>
            <person name="Ezra D."/>
            <person name="Gonzalez J."/>
            <person name="Henrissat B."/>
            <person name="Kuo A."/>
            <person name="Liang C."/>
            <person name="Lipzen A."/>
            <person name="Lutzoni F."/>
            <person name="Magnuson J."/>
            <person name="Mondo S."/>
            <person name="Nolan M."/>
            <person name="Ohm R."/>
            <person name="Pangilinan J."/>
            <person name="Park H.-J."/>
            <person name="Ramirez L."/>
            <person name="Alfaro M."/>
            <person name="Sun H."/>
            <person name="Tritt A."/>
            <person name="Yoshinaga Y."/>
            <person name="Zwiers L.-H."/>
            <person name="Turgeon B."/>
            <person name="Goodwin S."/>
            <person name="Spatafora J."/>
            <person name="Crous P."/>
            <person name="Grigoriev I."/>
        </authorList>
    </citation>
    <scope>NUCLEOTIDE SEQUENCE</scope>
    <source>
        <strain evidence="1">ATCC 16933</strain>
    </source>
</reference>
<organism evidence="1 2">
    <name type="scientific">Lineolata rhizophorae</name>
    <dbReference type="NCBI Taxonomy" id="578093"/>
    <lineage>
        <taxon>Eukaryota</taxon>
        <taxon>Fungi</taxon>
        <taxon>Dikarya</taxon>
        <taxon>Ascomycota</taxon>
        <taxon>Pezizomycotina</taxon>
        <taxon>Dothideomycetes</taxon>
        <taxon>Dothideomycetes incertae sedis</taxon>
        <taxon>Lineolatales</taxon>
        <taxon>Lineolataceae</taxon>
        <taxon>Lineolata</taxon>
    </lineage>
</organism>
<keyword evidence="2" id="KW-1185">Reference proteome</keyword>
<accession>A0A6A6NWP3</accession>
<proteinExistence type="predicted"/>
<evidence type="ECO:0000313" key="1">
    <source>
        <dbReference type="EMBL" id="KAF2456156.1"/>
    </source>
</evidence>
<name>A0A6A6NWP3_9PEZI</name>